<dbReference type="EC" id="3.5.2.6" evidence="2 5"/>
<dbReference type="InterPro" id="IPR000871">
    <property type="entry name" value="Beta-lactam_class-A"/>
</dbReference>
<dbReference type="InterPro" id="IPR023650">
    <property type="entry name" value="Beta-lactam_class-A_AS"/>
</dbReference>
<dbReference type="NCBIfam" id="NF033103">
    <property type="entry name" value="bla_class_A"/>
    <property type="match status" value="1"/>
</dbReference>
<feature type="chain" id="PRO_5037988454" description="Beta-lactamase" evidence="6">
    <location>
        <begin position="23"/>
        <end position="291"/>
    </location>
</feature>
<proteinExistence type="inferred from homology"/>
<reference evidence="8" key="1">
    <citation type="submission" date="2021-03" db="EMBL/GenBank/DDBJ databases">
        <title>Streptomyces strains.</title>
        <authorList>
            <person name="Lund M.B."/>
            <person name="Toerring T."/>
        </authorList>
    </citation>
    <scope>NUCLEOTIDE SEQUENCE</scope>
    <source>
        <strain evidence="8">JCM 4242</strain>
    </source>
</reference>
<dbReference type="AlphaFoldDB" id="A0A939FHV8"/>
<dbReference type="GO" id="GO:0008800">
    <property type="term" value="F:beta-lactamase activity"/>
    <property type="evidence" value="ECO:0007669"/>
    <property type="project" value="UniProtKB-UniRule"/>
</dbReference>
<dbReference type="Gene3D" id="3.40.710.10">
    <property type="entry name" value="DD-peptidase/beta-lactamase superfamily"/>
    <property type="match status" value="1"/>
</dbReference>
<dbReference type="Pfam" id="PF13354">
    <property type="entry name" value="Beta-lactamase2"/>
    <property type="match status" value="1"/>
</dbReference>
<dbReference type="PROSITE" id="PS00146">
    <property type="entry name" value="BETA_LACTAMASE_A"/>
    <property type="match status" value="1"/>
</dbReference>
<evidence type="ECO:0000256" key="6">
    <source>
        <dbReference type="SAM" id="SignalP"/>
    </source>
</evidence>
<evidence type="ECO:0000256" key="5">
    <source>
        <dbReference type="RuleBase" id="RU361140"/>
    </source>
</evidence>
<comment type="caution">
    <text evidence="8">The sequence shown here is derived from an EMBL/GenBank/DDBJ whole genome shotgun (WGS) entry which is preliminary data.</text>
</comment>
<protein>
    <recommendedName>
        <fullName evidence="2 5">Beta-lactamase</fullName>
        <ecNumber evidence="2 5">3.5.2.6</ecNumber>
    </recommendedName>
</protein>
<dbReference type="PRINTS" id="PR00118">
    <property type="entry name" value="BLACTAMASEA"/>
</dbReference>
<organism evidence="8 9">
    <name type="scientific">Streptomyces triculaminicus</name>
    <dbReference type="NCBI Taxonomy" id="2816232"/>
    <lineage>
        <taxon>Bacteria</taxon>
        <taxon>Bacillati</taxon>
        <taxon>Actinomycetota</taxon>
        <taxon>Actinomycetes</taxon>
        <taxon>Kitasatosporales</taxon>
        <taxon>Streptomycetaceae</taxon>
        <taxon>Streptomyces</taxon>
    </lineage>
</organism>
<keyword evidence="4 5" id="KW-0046">Antibiotic resistance</keyword>
<dbReference type="GO" id="GO:0046677">
    <property type="term" value="P:response to antibiotic"/>
    <property type="evidence" value="ECO:0007669"/>
    <property type="project" value="UniProtKB-UniRule"/>
</dbReference>
<keyword evidence="3 5" id="KW-0378">Hydrolase</keyword>
<feature type="signal peptide" evidence="6">
    <location>
        <begin position="1"/>
        <end position="22"/>
    </location>
</feature>
<dbReference type="PANTHER" id="PTHR35333:SF3">
    <property type="entry name" value="BETA-LACTAMASE-TYPE TRANSPEPTIDASE FOLD CONTAINING PROTEIN"/>
    <property type="match status" value="1"/>
</dbReference>
<keyword evidence="9" id="KW-1185">Reference proteome</keyword>
<evidence type="ECO:0000256" key="4">
    <source>
        <dbReference type="ARBA" id="ARBA00023251"/>
    </source>
</evidence>
<evidence type="ECO:0000259" key="7">
    <source>
        <dbReference type="Pfam" id="PF13354"/>
    </source>
</evidence>
<dbReference type="RefSeq" id="WP_086572704.1">
    <property type="nucleotide sequence ID" value="NZ_JAFMOF010000001.1"/>
</dbReference>
<comment type="catalytic activity">
    <reaction evidence="5">
        <text>a beta-lactam + H2O = a substituted beta-amino acid</text>
        <dbReference type="Rhea" id="RHEA:20401"/>
        <dbReference type="ChEBI" id="CHEBI:15377"/>
        <dbReference type="ChEBI" id="CHEBI:35627"/>
        <dbReference type="ChEBI" id="CHEBI:140347"/>
        <dbReference type="EC" id="3.5.2.6"/>
    </reaction>
</comment>
<dbReference type="GO" id="GO:0030655">
    <property type="term" value="P:beta-lactam antibiotic catabolic process"/>
    <property type="evidence" value="ECO:0007669"/>
    <property type="project" value="InterPro"/>
</dbReference>
<dbReference type="InterPro" id="IPR045155">
    <property type="entry name" value="Beta-lactam_cat"/>
</dbReference>
<name>A0A939FHV8_9ACTN</name>
<evidence type="ECO:0000256" key="2">
    <source>
        <dbReference type="ARBA" id="ARBA00012865"/>
    </source>
</evidence>
<dbReference type="SUPFAM" id="SSF56601">
    <property type="entry name" value="beta-lactamase/transpeptidase-like"/>
    <property type="match status" value="1"/>
</dbReference>
<keyword evidence="6" id="KW-0732">Signal</keyword>
<accession>A0A939FHV8</accession>
<dbReference type="InterPro" id="IPR012338">
    <property type="entry name" value="Beta-lactam/transpept-like"/>
</dbReference>
<sequence>MLTLGAGTALTAALATSGTAYASTPGDDEICRRLSRLEREHSARVGVFAHNPRTGRTVRYRADERFPMCSVFKTLAVAAVLRDLDHDGTFLAKRVHYTQGDVDKAVWAPVTKDHIADGMTVAALCEATIQQSDNAAANLLLRELGGPDAVTRFCRSVGDPVTRLDRWEPTLNSAEPWRVEDTTSPRAIGRTYARLVLGDALAPEDRERLTKWLLGNTTSTDRFRKALPPGWTLGDKTGAGSYGTNNDVGVAWSPDGSPLVLSVLTTKHSPDAKGEDALVAETAKLLVSALA</sequence>
<dbReference type="PANTHER" id="PTHR35333">
    <property type="entry name" value="BETA-LACTAMASE"/>
    <property type="match status" value="1"/>
</dbReference>
<feature type="domain" description="Beta-lactamase class A catalytic" evidence="7">
    <location>
        <begin position="46"/>
        <end position="265"/>
    </location>
</feature>
<dbReference type="Proteomes" id="UP000664781">
    <property type="component" value="Unassembled WGS sequence"/>
</dbReference>
<evidence type="ECO:0000313" key="8">
    <source>
        <dbReference type="EMBL" id="MBO0651354.1"/>
    </source>
</evidence>
<comment type="similarity">
    <text evidence="1 5">Belongs to the class-A beta-lactamase family.</text>
</comment>
<evidence type="ECO:0000256" key="1">
    <source>
        <dbReference type="ARBA" id="ARBA00009009"/>
    </source>
</evidence>
<evidence type="ECO:0000256" key="3">
    <source>
        <dbReference type="ARBA" id="ARBA00022801"/>
    </source>
</evidence>
<evidence type="ECO:0000313" key="9">
    <source>
        <dbReference type="Proteomes" id="UP000664781"/>
    </source>
</evidence>
<dbReference type="EMBL" id="JAFMOF010000001">
    <property type="protein sequence ID" value="MBO0651354.1"/>
    <property type="molecule type" value="Genomic_DNA"/>
</dbReference>
<gene>
    <name evidence="8" type="primary">bla</name>
    <name evidence="8" type="ORF">J1792_00610</name>
</gene>